<evidence type="ECO:0000313" key="1">
    <source>
        <dbReference type="EMBL" id="PKU67713.1"/>
    </source>
</evidence>
<evidence type="ECO:0000313" key="2">
    <source>
        <dbReference type="Proteomes" id="UP000233837"/>
    </source>
</evidence>
<keyword evidence="2" id="KW-1185">Reference proteome</keyword>
<organism evidence="1 2">
    <name type="scientific">Dendrobium catenatum</name>
    <dbReference type="NCBI Taxonomy" id="906689"/>
    <lineage>
        <taxon>Eukaryota</taxon>
        <taxon>Viridiplantae</taxon>
        <taxon>Streptophyta</taxon>
        <taxon>Embryophyta</taxon>
        <taxon>Tracheophyta</taxon>
        <taxon>Spermatophyta</taxon>
        <taxon>Magnoliopsida</taxon>
        <taxon>Liliopsida</taxon>
        <taxon>Asparagales</taxon>
        <taxon>Orchidaceae</taxon>
        <taxon>Epidendroideae</taxon>
        <taxon>Malaxideae</taxon>
        <taxon>Dendrobiinae</taxon>
        <taxon>Dendrobium</taxon>
    </lineage>
</organism>
<reference evidence="1 2" key="2">
    <citation type="journal article" date="2017" name="Nature">
        <title>The Apostasia genome and the evolution of orchids.</title>
        <authorList>
            <person name="Zhang G.Q."/>
            <person name="Liu K.W."/>
            <person name="Li Z."/>
            <person name="Lohaus R."/>
            <person name="Hsiao Y.Y."/>
            <person name="Niu S.C."/>
            <person name="Wang J.Y."/>
            <person name="Lin Y.C."/>
            <person name="Xu Q."/>
            <person name="Chen L.J."/>
            <person name="Yoshida K."/>
            <person name="Fujiwara S."/>
            <person name="Wang Z.W."/>
            <person name="Zhang Y.Q."/>
            <person name="Mitsuda N."/>
            <person name="Wang M."/>
            <person name="Liu G.H."/>
            <person name="Pecoraro L."/>
            <person name="Huang H.X."/>
            <person name="Xiao X.J."/>
            <person name="Lin M."/>
            <person name="Wu X.Y."/>
            <person name="Wu W.L."/>
            <person name="Chen Y.Y."/>
            <person name="Chang S.B."/>
            <person name="Sakamoto S."/>
            <person name="Ohme-Takagi M."/>
            <person name="Yagi M."/>
            <person name="Zeng S.J."/>
            <person name="Shen C.Y."/>
            <person name="Yeh C.M."/>
            <person name="Luo Y.B."/>
            <person name="Tsai W.C."/>
            <person name="Van de Peer Y."/>
            <person name="Liu Z.J."/>
        </authorList>
    </citation>
    <scope>NUCLEOTIDE SEQUENCE [LARGE SCALE GENOMIC DNA]</scope>
    <source>
        <tissue evidence="1">The whole plant</tissue>
    </source>
</reference>
<dbReference type="Proteomes" id="UP000233837">
    <property type="component" value="Unassembled WGS sequence"/>
</dbReference>
<accession>A0A2I0VWC4</accession>
<name>A0A2I0VWC4_9ASPA</name>
<sequence length="62" mass="6866">MGGNSNKLELPKVDLTVLSMAEPVTKAWSSVQEKVASARMKYGCFQVIYNDSEVELQNGMIE</sequence>
<reference evidence="1 2" key="1">
    <citation type="journal article" date="2016" name="Sci. Rep.">
        <title>The Dendrobium catenatum Lindl. genome sequence provides insights into polysaccharide synthase, floral development and adaptive evolution.</title>
        <authorList>
            <person name="Zhang G.Q."/>
            <person name="Xu Q."/>
            <person name="Bian C."/>
            <person name="Tsai W.C."/>
            <person name="Yeh C.M."/>
            <person name="Liu K.W."/>
            <person name="Yoshida K."/>
            <person name="Zhang L.S."/>
            <person name="Chang S.B."/>
            <person name="Chen F."/>
            <person name="Shi Y."/>
            <person name="Su Y.Y."/>
            <person name="Zhang Y.Q."/>
            <person name="Chen L.J."/>
            <person name="Yin Y."/>
            <person name="Lin M."/>
            <person name="Huang H."/>
            <person name="Deng H."/>
            <person name="Wang Z.W."/>
            <person name="Zhu S.L."/>
            <person name="Zhao X."/>
            <person name="Deng C."/>
            <person name="Niu S.C."/>
            <person name="Huang J."/>
            <person name="Wang M."/>
            <person name="Liu G.H."/>
            <person name="Yang H.J."/>
            <person name="Xiao X.J."/>
            <person name="Hsiao Y.Y."/>
            <person name="Wu W.L."/>
            <person name="Chen Y.Y."/>
            <person name="Mitsuda N."/>
            <person name="Ohme-Takagi M."/>
            <person name="Luo Y.B."/>
            <person name="Van de Peer Y."/>
            <person name="Liu Z.J."/>
        </authorList>
    </citation>
    <scope>NUCLEOTIDE SEQUENCE [LARGE SCALE GENOMIC DNA]</scope>
    <source>
        <tissue evidence="1">The whole plant</tissue>
    </source>
</reference>
<evidence type="ECO:0008006" key="3">
    <source>
        <dbReference type="Google" id="ProtNLM"/>
    </source>
</evidence>
<proteinExistence type="predicted"/>
<dbReference type="EMBL" id="KZ503168">
    <property type="protein sequence ID" value="PKU67713.1"/>
    <property type="molecule type" value="Genomic_DNA"/>
</dbReference>
<dbReference type="SUPFAM" id="SSF51197">
    <property type="entry name" value="Clavaminate synthase-like"/>
    <property type="match status" value="1"/>
</dbReference>
<gene>
    <name evidence="1" type="ORF">MA16_Dca013743</name>
</gene>
<dbReference type="AlphaFoldDB" id="A0A2I0VWC4"/>
<protein>
    <recommendedName>
        <fullName evidence="3">Non-haem dioxygenase N-terminal domain-containing protein</fullName>
    </recommendedName>
</protein>